<keyword evidence="1" id="KW-0472">Membrane</keyword>
<accession>A0A2P2PCM4</accession>
<evidence type="ECO:0000313" key="2">
    <source>
        <dbReference type="EMBL" id="MBX52498.1"/>
    </source>
</evidence>
<sequence length="43" mass="5196">MLVFLFVSHADIYWSISLWSVLACSFPTIYPIYWHFLQLNLFL</sequence>
<protein>
    <submittedName>
        <fullName evidence="2">Uncharacterized protein</fullName>
    </submittedName>
</protein>
<proteinExistence type="predicted"/>
<organism evidence="2">
    <name type="scientific">Rhizophora mucronata</name>
    <name type="common">Asiatic mangrove</name>
    <dbReference type="NCBI Taxonomy" id="61149"/>
    <lineage>
        <taxon>Eukaryota</taxon>
        <taxon>Viridiplantae</taxon>
        <taxon>Streptophyta</taxon>
        <taxon>Embryophyta</taxon>
        <taxon>Tracheophyta</taxon>
        <taxon>Spermatophyta</taxon>
        <taxon>Magnoliopsida</taxon>
        <taxon>eudicotyledons</taxon>
        <taxon>Gunneridae</taxon>
        <taxon>Pentapetalae</taxon>
        <taxon>rosids</taxon>
        <taxon>fabids</taxon>
        <taxon>Malpighiales</taxon>
        <taxon>Rhizophoraceae</taxon>
        <taxon>Rhizophora</taxon>
    </lineage>
</organism>
<evidence type="ECO:0000256" key="1">
    <source>
        <dbReference type="SAM" id="Phobius"/>
    </source>
</evidence>
<dbReference type="EMBL" id="GGEC01072014">
    <property type="protein sequence ID" value="MBX52498.1"/>
    <property type="molecule type" value="Transcribed_RNA"/>
</dbReference>
<keyword evidence="1" id="KW-0812">Transmembrane</keyword>
<keyword evidence="1" id="KW-1133">Transmembrane helix</keyword>
<name>A0A2P2PCM4_RHIMU</name>
<feature type="transmembrane region" description="Helical" evidence="1">
    <location>
        <begin position="12"/>
        <end position="33"/>
    </location>
</feature>
<dbReference type="AlphaFoldDB" id="A0A2P2PCM4"/>
<reference evidence="2" key="1">
    <citation type="submission" date="2018-02" db="EMBL/GenBank/DDBJ databases">
        <title>Rhizophora mucronata_Transcriptome.</title>
        <authorList>
            <person name="Meera S.P."/>
            <person name="Sreeshan A."/>
            <person name="Augustine A."/>
        </authorList>
    </citation>
    <scope>NUCLEOTIDE SEQUENCE</scope>
    <source>
        <tissue evidence="2">Leaf</tissue>
    </source>
</reference>